<name>A0A0D2PK93_HYPSF</name>
<reference evidence="3" key="1">
    <citation type="submission" date="2014-04" db="EMBL/GenBank/DDBJ databases">
        <title>Evolutionary Origins and Diversification of the Mycorrhizal Mutualists.</title>
        <authorList>
            <consortium name="DOE Joint Genome Institute"/>
            <consortium name="Mycorrhizal Genomics Consortium"/>
            <person name="Kohler A."/>
            <person name="Kuo A."/>
            <person name="Nagy L.G."/>
            <person name="Floudas D."/>
            <person name="Copeland A."/>
            <person name="Barry K.W."/>
            <person name="Cichocki N."/>
            <person name="Veneault-Fourrey C."/>
            <person name="LaButti K."/>
            <person name="Lindquist E.A."/>
            <person name="Lipzen A."/>
            <person name="Lundell T."/>
            <person name="Morin E."/>
            <person name="Murat C."/>
            <person name="Riley R."/>
            <person name="Ohm R."/>
            <person name="Sun H."/>
            <person name="Tunlid A."/>
            <person name="Henrissat B."/>
            <person name="Grigoriev I.V."/>
            <person name="Hibbett D.S."/>
            <person name="Martin F."/>
        </authorList>
    </citation>
    <scope>NUCLEOTIDE SEQUENCE [LARGE SCALE GENOMIC DNA]</scope>
    <source>
        <strain evidence="3">FD-334 SS-4</strain>
    </source>
</reference>
<protein>
    <submittedName>
        <fullName evidence="2">Uncharacterized protein</fullName>
    </submittedName>
</protein>
<organism evidence="2 3">
    <name type="scientific">Hypholoma sublateritium (strain FD-334 SS-4)</name>
    <dbReference type="NCBI Taxonomy" id="945553"/>
    <lineage>
        <taxon>Eukaryota</taxon>
        <taxon>Fungi</taxon>
        <taxon>Dikarya</taxon>
        <taxon>Basidiomycota</taxon>
        <taxon>Agaricomycotina</taxon>
        <taxon>Agaricomycetes</taxon>
        <taxon>Agaricomycetidae</taxon>
        <taxon>Agaricales</taxon>
        <taxon>Agaricineae</taxon>
        <taxon>Strophariaceae</taxon>
        <taxon>Hypholoma</taxon>
    </lineage>
</organism>
<dbReference type="EMBL" id="KN817568">
    <property type="protein sequence ID" value="KJA20400.1"/>
    <property type="molecule type" value="Genomic_DNA"/>
</dbReference>
<evidence type="ECO:0000256" key="1">
    <source>
        <dbReference type="SAM" id="MobiDB-lite"/>
    </source>
</evidence>
<proteinExistence type="predicted"/>
<gene>
    <name evidence="2" type="ORF">HYPSUDRAFT_818412</name>
</gene>
<dbReference type="Proteomes" id="UP000054270">
    <property type="component" value="Unassembled WGS sequence"/>
</dbReference>
<dbReference type="AlphaFoldDB" id="A0A0D2PK93"/>
<sequence length="158" mass="16677">MTNDEKGVLLLVHGALAPLSYTSFASAIRCTSPAWTPRAPPNPARPHRLPAAHSPPGAERHVPLSPPPFPTRMCAASREGTARHDHLRAAASPSIRAALPHGSPAAHSPPDAARHARPSRAPAAHSPPHPTRPARSSSHIPHADERVSVLLWPRAGVV</sequence>
<keyword evidence="3" id="KW-1185">Reference proteome</keyword>
<evidence type="ECO:0000313" key="3">
    <source>
        <dbReference type="Proteomes" id="UP000054270"/>
    </source>
</evidence>
<accession>A0A0D2PK93</accession>
<evidence type="ECO:0000313" key="2">
    <source>
        <dbReference type="EMBL" id="KJA20400.1"/>
    </source>
</evidence>
<feature type="compositionally biased region" description="Low complexity" evidence="1">
    <location>
        <begin position="97"/>
        <end position="111"/>
    </location>
</feature>
<feature type="region of interest" description="Disordered" evidence="1">
    <location>
        <begin position="36"/>
        <end position="142"/>
    </location>
</feature>